<evidence type="ECO:0000256" key="3">
    <source>
        <dbReference type="PROSITE-ProRule" id="PRU00023"/>
    </source>
</evidence>
<dbReference type="SUPFAM" id="SSF48403">
    <property type="entry name" value="Ankyrin repeat"/>
    <property type="match status" value="1"/>
</dbReference>
<dbReference type="PANTHER" id="PTHR24171">
    <property type="entry name" value="ANKYRIN REPEAT DOMAIN-CONTAINING PROTEIN 39-RELATED"/>
    <property type="match status" value="1"/>
</dbReference>
<dbReference type="Gene3D" id="1.25.40.20">
    <property type="entry name" value="Ankyrin repeat-containing domain"/>
    <property type="match status" value="1"/>
</dbReference>
<keyword evidence="1" id="KW-0677">Repeat</keyword>
<dbReference type="AlphaFoldDB" id="A0A9P3G9X4"/>
<evidence type="ECO:0000313" key="5">
    <source>
        <dbReference type="EMBL" id="GJE90650.1"/>
    </source>
</evidence>
<sequence>MTDVQTDVRAENRSAPGAPELTPEAIAFAHRMFDAARHGDGVLLQAVDAGLPVDMTNDEGNTLLMLAAYNGHVELVKGLIERGADVDRANDRGQAPLAGAVFKGFDALARLLVAAGADPHAGTPSAVQTARMFGQDALLALMTARAGAGQEGGAPEGGA</sequence>
<dbReference type="EMBL" id="BPQB01000017">
    <property type="protein sequence ID" value="GJE90650.1"/>
    <property type="molecule type" value="Genomic_DNA"/>
</dbReference>
<organism evidence="5 6">
    <name type="scientific">Phanerochaete sordida</name>
    <dbReference type="NCBI Taxonomy" id="48140"/>
    <lineage>
        <taxon>Eukaryota</taxon>
        <taxon>Fungi</taxon>
        <taxon>Dikarya</taxon>
        <taxon>Basidiomycota</taxon>
        <taxon>Agaricomycotina</taxon>
        <taxon>Agaricomycetes</taxon>
        <taxon>Polyporales</taxon>
        <taxon>Phanerochaetaceae</taxon>
        <taxon>Phanerochaete</taxon>
    </lineage>
</organism>
<dbReference type="InterPro" id="IPR002110">
    <property type="entry name" value="Ankyrin_rpt"/>
</dbReference>
<dbReference type="Proteomes" id="UP000703269">
    <property type="component" value="Unassembled WGS sequence"/>
</dbReference>
<dbReference type="PROSITE" id="PS50088">
    <property type="entry name" value="ANK_REPEAT"/>
    <property type="match status" value="1"/>
</dbReference>
<gene>
    <name evidence="5" type="ORF">PsYK624_067940</name>
</gene>
<keyword evidence="6" id="KW-1185">Reference proteome</keyword>
<dbReference type="PRINTS" id="PR01415">
    <property type="entry name" value="ANKYRIN"/>
</dbReference>
<evidence type="ECO:0000256" key="1">
    <source>
        <dbReference type="ARBA" id="ARBA00022737"/>
    </source>
</evidence>
<dbReference type="SMART" id="SM00248">
    <property type="entry name" value="ANK"/>
    <property type="match status" value="2"/>
</dbReference>
<feature type="region of interest" description="Disordered" evidence="4">
    <location>
        <begin position="1"/>
        <end position="20"/>
    </location>
</feature>
<feature type="repeat" description="ANK" evidence="3">
    <location>
        <begin position="59"/>
        <end position="91"/>
    </location>
</feature>
<comment type="caution">
    <text evidence="5">The sequence shown here is derived from an EMBL/GenBank/DDBJ whole genome shotgun (WGS) entry which is preliminary data.</text>
</comment>
<dbReference type="PROSITE" id="PS50297">
    <property type="entry name" value="ANK_REP_REGION"/>
    <property type="match status" value="1"/>
</dbReference>
<dbReference type="Pfam" id="PF12796">
    <property type="entry name" value="Ank_2"/>
    <property type="match status" value="1"/>
</dbReference>
<dbReference type="OrthoDB" id="366390at2759"/>
<keyword evidence="2 3" id="KW-0040">ANK repeat</keyword>
<evidence type="ECO:0000313" key="6">
    <source>
        <dbReference type="Proteomes" id="UP000703269"/>
    </source>
</evidence>
<proteinExistence type="predicted"/>
<name>A0A9P3G9X4_9APHY</name>
<evidence type="ECO:0000256" key="2">
    <source>
        <dbReference type="ARBA" id="ARBA00023043"/>
    </source>
</evidence>
<dbReference type="InterPro" id="IPR036770">
    <property type="entry name" value="Ankyrin_rpt-contain_sf"/>
</dbReference>
<evidence type="ECO:0000256" key="4">
    <source>
        <dbReference type="SAM" id="MobiDB-lite"/>
    </source>
</evidence>
<accession>A0A9P3G9X4</accession>
<protein>
    <submittedName>
        <fullName evidence="5">Ankyrin repeat domain-containing protein</fullName>
    </submittedName>
</protein>
<feature type="compositionally biased region" description="Basic and acidic residues" evidence="4">
    <location>
        <begin position="1"/>
        <end position="12"/>
    </location>
</feature>
<reference evidence="5 6" key="1">
    <citation type="submission" date="2021-08" db="EMBL/GenBank/DDBJ databases">
        <title>Draft Genome Sequence of Phanerochaete sordida strain YK-624.</title>
        <authorList>
            <person name="Mori T."/>
            <person name="Dohra H."/>
            <person name="Suzuki T."/>
            <person name="Kawagishi H."/>
            <person name="Hirai H."/>
        </authorList>
    </citation>
    <scope>NUCLEOTIDE SEQUENCE [LARGE SCALE GENOMIC DNA]</scope>
    <source>
        <strain evidence="5 6">YK-624</strain>
    </source>
</reference>